<accession>A0A833VBN8</accession>
<dbReference type="Proteomes" id="UP000623129">
    <property type="component" value="Unassembled WGS sequence"/>
</dbReference>
<evidence type="ECO:0000313" key="3">
    <source>
        <dbReference type="Proteomes" id="UP000623129"/>
    </source>
</evidence>
<dbReference type="InterPro" id="IPR006927">
    <property type="entry name" value="DUF639"/>
</dbReference>
<gene>
    <name evidence="2" type="ORF">FCM35_KLT02244</name>
</gene>
<comment type="caution">
    <text evidence="2">The sequence shown here is derived from an EMBL/GenBank/DDBJ whole genome shotgun (WGS) entry which is preliminary data.</text>
</comment>
<reference evidence="2" key="1">
    <citation type="submission" date="2020-01" db="EMBL/GenBank/DDBJ databases">
        <title>Genome sequence of Kobresia littledalei, the first chromosome-level genome in the family Cyperaceae.</title>
        <authorList>
            <person name="Qu G."/>
        </authorList>
    </citation>
    <scope>NUCLEOTIDE SEQUENCE</scope>
    <source>
        <strain evidence="2">C.B.Clarke</strain>
        <tissue evidence="2">Leaf</tissue>
    </source>
</reference>
<dbReference type="Pfam" id="PF04842">
    <property type="entry name" value="DUF639"/>
    <property type="match status" value="1"/>
</dbReference>
<evidence type="ECO:0000256" key="1">
    <source>
        <dbReference type="SAM" id="Phobius"/>
    </source>
</evidence>
<dbReference type="OrthoDB" id="2016709at2759"/>
<keyword evidence="1" id="KW-0812">Transmembrane</keyword>
<name>A0A833VBN8_9POAL</name>
<keyword evidence="1" id="KW-1133">Transmembrane helix</keyword>
<keyword evidence="1" id="KW-0472">Membrane</keyword>
<proteinExistence type="predicted"/>
<keyword evidence="3" id="KW-1185">Reference proteome</keyword>
<dbReference type="PANTHER" id="PTHR31860">
    <property type="entry name" value="HEAT-INDUCIBLE TRANSCRIPTION REPRESSOR (DUF639)-RELATED"/>
    <property type="match status" value="1"/>
</dbReference>
<dbReference type="AlphaFoldDB" id="A0A833VBN8"/>
<evidence type="ECO:0000313" key="2">
    <source>
        <dbReference type="EMBL" id="KAF3332667.1"/>
    </source>
</evidence>
<organism evidence="2 3">
    <name type="scientific">Carex littledalei</name>
    <dbReference type="NCBI Taxonomy" id="544730"/>
    <lineage>
        <taxon>Eukaryota</taxon>
        <taxon>Viridiplantae</taxon>
        <taxon>Streptophyta</taxon>
        <taxon>Embryophyta</taxon>
        <taxon>Tracheophyta</taxon>
        <taxon>Spermatophyta</taxon>
        <taxon>Magnoliopsida</taxon>
        <taxon>Liliopsida</taxon>
        <taxon>Poales</taxon>
        <taxon>Cyperaceae</taxon>
        <taxon>Cyperoideae</taxon>
        <taxon>Cariceae</taxon>
        <taxon>Carex</taxon>
        <taxon>Carex subgen. Euthyceras</taxon>
    </lineage>
</organism>
<feature type="transmembrane region" description="Helical" evidence="1">
    <location>
        <begin position="618"/>
        <end position="643"/>
    </location>
</feature>
<dbReference type="PANTHER" id="PTHR31860:SF6">
    <property type="entry name" value="HEAT-INDUCIBLE TRANSCRIPTION REPRESSOR (DUF639)"/>
    <property type="match status" value="1"/>
</dbReference>
<feature type="transmembrane region" description="Helical" evidence="1">
    <location>
        <begin position="534"/>
        <end position="552"/>
    </location>
</feature>
<dbReference type="EMBL" id="SWLB01000011">
    <property type="protein sequence ID" value="KAF3332667.1"/>
    <property type="molecule type" value="Genomic_DNA"/>
</dbReference>
<sequence length="688" mass="76871">MAMMSKTMDLIEGFVKEGSFKWVLSRKTSFDEEFEDMGKSPSGKRKWIPELSPMANVIVGRCSRMLDVSMDELQSNFESEASDAIKSPANYARNFLEYSCLRALGLATHITGHLADKSFRRLTFDMMLAWEIPSSSTQIVAKVDADSTVCLEAFCRIAPAIPTIAEVITCSNLFDLLSSSTGGRLSFAVYDKYLAGIDRAIKKMKSQSESSFLAGLRAERAEKILEVDGTLTTQPILEHVGISAWPGRLTLTDHALYFEALKVVAYDKPKVYELAEDLKQVIKPELTGPWGSRLFDKAVMYKSIKLSEPVFMEFPELTGHSRRDYWLAIMLEIFYAHRFIEKYNITGVEREETLLKASLGVLRLQALQDLPQSPNLNLQFETLLMFNLCDKLPGGDFILETLANSITSRGKVKSGSHFYSMSARAVLSNFGVVSGSGESSADRLLVGDILVGEMSSLEKAVNLARDNYKKVEIAQASVDGVKVDGLDTNLALMKELLDPVIKIGKMLLSLAFWEDPMKSLLFCCFSTFIIIRGWIAYATVGILLFMALFILLTKLSNRGRSLEELKVVAPPSMNTVEQLLAVQNAISQIEEFVQDGNIVLLKLRALLMAVPSQATDKAILALVGMAICLALVPTRLIVLMTFLEIFTRYSPPRRASTERWTRRLRELWFSIPAAPVVVEREKDDKKKR</sequence>
<protein>
    <submittedName>
        <fullName evidence="2">Uncharacterized protein</fullName>
    </submittedName>
</protein>